<dbReference type="GO" id="GO:0003995">
    <property type="term" value="F:acyl-CoA dehydrogenase activity"/>
    <property type="evidence" value="ECO:0007669"/>
    <property type="project" value="InterPro"/>
</dbReference>
<dbReference type="PANTHER" id="PTHR43188:SF1">
    <property type="entry name" value="ACYL-COA DEHYDROGENASE"/>
    <property type="match status" value="1"/>
</dbReference>
<evidence type="ECO:0000256" key="2">
    <source>
        <dbReference type="ARBA" id="ARBA00009347"/>
    </source>
</evidence>
<protein>
    <submittedName>
        <fullName evidence="10">Acyl-CoA dehydrogenase</fullName>
    </submittedName>
</protein>
<dbReference type="RefSeq" id="WP_119425642.1">
    <property type="nucleotide sequence ID" value="NZ_QQXK01000031.1"/>
</dbReference>
<dbReference type="Pfam" id="PF00441">
    <property type="entry name" value="Acyl-CoA_dh_1"/>
    <property type="match status" value="1"/>
</dbReference>
<dbReference type="InterPro" id="IPR045008">
    <property type="entry name" value="ACX4-like"/>
</dbReference>
<evidence type="ECO:0000259" key="7">
    <source>
        <dbReference type="Pfam" id="PF00441"/>
    </source>
</evidence>
<evidence type="ECO:0000313" key="10">
    <source>
        <dbReference type="EMBL" id="RII41275.1"/>
    </source>
</evidence>
<evidence type="ECO:0000259" key="9">
    <source>
        <dbReference type="Pfam" id="PF02771"/>
    </source>
</evidence>
<dbReference type="InterPro" id="IPR013786">
    <property type="entry name" value="AcylCoA_DH/ox_N"/>
</dbReference>
<dbReference type="InterPro" id="IPR046373">
    <property type="entry name" value="Acyl-CoA_Oxase/DH_mid-dom_sf"/>
</dbReference>
<feature type="region of interest" description="Disordered" evidence="6">
    <location>
        <begin position="1"/>
        <end position="33"/>
    </location>
</feature>
<evidence type="ECO:0000256" key="1">
    <source>
        <dbReference type="ARBA" id="ARBA00001974"/>
    </source>
</evidence>
<evidence type="ECO:0000256" key="3">
    <source>
        <dbReference type="ARBA" id="ARBA00022630"/>
    </source>
</evidence>
<dbReference type="InterPro" id="IPR009075">
    <property type="entry name" value="AcylCo_DH/oxidase_C"/>
</dbReference>
<sequence length="424" mass="45858">MTAVQPRPSVAPVGTAPAPGSRQTGIAGAGDSPKSWNIAEGSRDLLGAAEILPENERQRLIEIDDYLQEHITHQSLEFWNREEFPRHWLEGLGELGLGRIQTDGTSRLFKGLVYAAVGRADTSLCALVGIHNELIVGMIDRLGSEEQRAEWLPRLEVFDAIGSFALTEPDHGSDVAGGLATTARREGDEWVIDGAKRWIGAGTIADVVLTWARDVEDGVIKAFLIRSELPGFSASKIENKVGLRIMQNANIEFDGVRVAEADRLPGGDGFDKANELLLDSRAWVGWQAVGLAHAVLDDARAYSLSRQQFEKPLAKFQLVQQQIADIAGNATAAMGMMIQMARLQDDGRLKMAQTAMAKATATRLTRAAVALNRDLHGGNGLVTEPGHLASKLWADAEIIFTYEGTYSINSLIVGRALTGVSAFV</sequence>
<comment type="caution">
    <text evidence="10">The sequence shown here is derived from an EMBL/GenBank/DDBJ whole genome shotgun (WGS) entry which is preliminary data.</text>
</comment>
<feature type="domain" description="Acyl-CoA dehydrogenase/oxidase C-terminal" evidence="7">
    <location>
        <begin position="267"/>
        <end position="417"/>
    </location>
</feature>
<dbReference type="Pfam" id="PF02771">
    <property type="entry name" value="Acyl-CoA_dh_N"/>
    <property type="match status" value="1"/>
</dbReference>
<feature type="domain" description="Acyl-CoA oxidase/dehydrogenase middle" evidence="8">
    <location>
        <begin position="163"/>
        <end position="256"/>
    </location>
</feature>
<dbReference type="PANTHER" id="PTHR43188">
    <property type="entry name" value="ACYL-COENZYME A OXIDASE"/>
    <property type="match status" value="1"/>
</dbReference>
<keyword evidence="4 5" id="KW-0274">FAD</keyword>
<dbReference type="Gene3D" id="1.10.540.10">
    <property type="entry name" value="Acyl-CoA dehydrogenase/oxidase, N-terminal domain"/>
    <property type="match status" value="1"/>
</dbReference>
<dbReference type="InterPro" id="IPR036250">
    <property type="entry name" value="AcylCo_DH-like_C"/>
</dbReference>
<dbReference type="GO" id="GO:0006635">
    <property type="term" value="P:fatty acid beta-oxidation"/>
    <property type="evidence" value="ECO:0007669"/>
    <property type="project" value="InterPro"/>
</dbReference>
<name>A0A399J706_9MICC</name>
<keyword evidence="11" id="KW-1185">Reference proteome</keyword>
<keyword evidence="3 5" id="KW-0285">Flavoprotein</keyword>
<dbReference type="Pfam" id="PF02770">
    <property type="entry name" value="Acyl-CoA_dh_M"/>
    <property type="match status" value="1"/>
</dbReference>
<evidence type="ECO:0000256" key="6">
    <source>
        <dbReference type="SAM" id="MobiDB-lite"/>
    </source>
</evidence>
<evidence type="ECO:0000313" key="11">
    <source>
        <dbReference type="Proteomes" id="UP000265419"/>
    </source>
</evidence>
<reference evidence="10 11" key="1">
    <citation type="submission" date="2018-07" db="EMBL/GenBank/DDBJ databases">
        <title>Arthrobacter sp. nov., isolated from raw cow's milk with high bacterial count.</title>
        <authorList>
            <person name="Hahne J."/>
            <person name="Isele D."/>
            <person name="Lipski A."/>
        </authorList>
    </citation>
    <scope>NUCLEOTIDE SEQUENCE [LARGE SCALE GENOMIC DNA]</scope>
    <source>
        <strain evidence="10 11">JZ R-35</strain>
    </source>
</reference>
<dbReference type="SUPFAM" id="SSF47203">
    <property type="entry name" value="Acyl-CoA dehydrogenase C-terminal domain-like"/>
    <property type="match status" value="1"/>
</dbReference>
<dbReference type="GO" id="GO:0050660">
    <property type="term" value="F:flavin adenine dinucleotide binding"/>
    <property type="evidence" value="ECO:0007669"/>
    <property type="project" value="InterPro"/>
</dbReference>
<dbReference type="Gene3D" id="1.20.140.10">
    <property type="entry name" value="Butyryl-CoA Dehydrogenase, subunit A, domain 3"/>
    <property type="match status" value="1"/>
</dbReference>
<proteinExistence type="inferred from homology"/>
<dbReference type="InterPro" id="IPR037069">
    <property type="entry name" value="AcylCoA_DH/ox_N_sf"/>
</dbReference>
<keyword evidence="5" id="KW-0560">Oxidoreductase</keyword>
<dbReference type="AlphaFoldDB" id="A0A399J706"/>
<evidence type="ECO:0000259" key="8">
    <source>
        <dbReference type="Pfam" id="PF02770"/>
    </source>
</evidence>
<dbReference type="Gene3D" id="2.40.110.10">
    <property type="entry name" value="Butyryl-CoA Dehydrogenase, subunit A, domain 2"/>
    <property type="match status" value="1"/>
</dbReference>
<evidence type="ECO:0000256" key="5">
    <source>
        <dbReference type="RuleBase" id="RU362125"/>
    </source>
</evidence>
<dbReference type="InterPro" id="IPR009100">
    <property type="entry name" value="AcylCoA_DH/oxidase_NM_dom_sf"/>
</dbReference>
<accession>A0A399J706</accession>
<evidence type="ECO:0000256" key="4">
    <source>
        <dbReference type="ARBA" id="ARBA00022827"/>
    </source>
</evidence>
<dbReference type="EMBL" id="QQXK01000031">
    <property type="protein sequence ID" value="RII41275.1"/>
    <property type="molecule type" value="Genomic_DNA"/>
</dbReference>
<dbReference type="InterPro" id="IPR006091">
    <property type="entry name" value="Acyl-CoA_Oxase/DH_mid-dom"/>
</dbReference>
<gene>
    <name evidence="10" type="ORF">DWB68_13495</name>
</gene>
<comment type="cofactor">
    <cofactor evidence="1 5">
        <name>FAD</name>
        <dbReference type="ChEBI" id="CHEBI:57692"/>
    </cofactor>
</comment>
<dbReference type="Proteomes" id="UP000265419">
    <property type="component" value="Unassembled WGS sequence"/>
</dbReference>
<organism evidence="10 11">
    <name type="scientific">Galactobacter valiniphilus</name>
    <dbReference type="NCBI Taxonomy" id="2676122"/>
    <lineage>
        <taxon>Bacteria</taxon>
        <taxon>Bacillati</taxon>
        <taxon>Actinomycetota</taxon>
        <taxon>Actinomycetes</taxon>
        <taxon>Micrococcales</taxon>
        <taxon>Micrococcaceae</taxon>
        <taxon>Galactobacter</taxon>
    </lineage>
</organism>
<feature type="domain" description="Acyl-CoA dehydrogenase/oxidase N-terminal" evidence="9">
    <location>
        <begin position="58"/>
        <end position="155"/>
    </location>
</feature>
<comment type="similarity">
    <text evidence="2 5">Belongs to the acyl-CoA dehydrogenase family.</text>
</comment>
<dbReference type="SUPFAM" id="SSF56645">
    <property type="entry name" value="Acyl-CoA dehydrogenase NM domain-like"/>
    <property type="match status" value="1"/>
</dbReference>